<organism evidence="3 4">
    <name type="scientific">Luteococcus japonicus LSP_Lj1</name>
    <dbReference type="NCBI Taxonomy" id="1255658"/>
    <lineage>
        <taxon>Bacteria</taxon>
        <taxon>Bacillati</taxon>
        <taxon>Actinomycetota</taxon>
        <taxon>Actinomycetes</taxon>
        <taxon>Propionibacteriales</taxon>
        <taxon>Propionibacteriaceae</taxon>
        <taxon>Luteococcus</taxon>
    </lineage>
</organism>
<evidence type="ECO:0000256" key="1">
    <source>
        <dbReference type="SAM" id="MobiDB-lite"/>
    </source>
</evidence>
<evidence type="ECO:0000313" key="4">
    <source>
        <dbReference type="Proteomes" id="UP000188342"/>
    </source>
</evidence>
<feature type="region of interest" description="Disordered" evidence="1">
    <location>
        <begin position="31"/>
        <end position="166"/>
    </location>
</feature>
<feature type="compositionally biased region" description="Low complexity" evidence="1">
    <location>
        <begin position="102"/>
        <end position="119"/>
    </location>
</feature>
<evidence type="ECO:0000256" key="2">
    <source>
        <dbReference type="SAM" id="SignalP"/>
    </source>
</evidence>
<name>A0A1R4IZF8_9ACTN</name>
<accession>A0A1R4IZF8</accession>
<protein>
    <submittedName>
        <fullName evidence="3">Ser-Asp rich fibrinogen-binding, bone sialoprotein-binding protein</fullName>
    </submittedName>
</protein>
<feature type="compositionally biased region" description="Low complexity" evidence="1">
    <location>
        <begin position="126"/>
        <end position="155"/>
    </location>
</feature>
<evidence type="ECO:0000313" key="3">
    <source>
        <dbReference type="EMBL" id="SJN24925.1"/>
    </source>
</evidence>
<dbReference type="EMBL" id="FUKQ01000017">
    <property type="protein sequence ID" value="SJN24925.1"/>
    <property type="molecule type" value="Genomic_DNA"/>
</dbReference>
<feature type="compositionally biased region" description="Low complexity" evidence="1">
    <location>
        <begin position="44"/>
        <end position="95"/>
    </location>
</feature>
<sequence length="352" mass="36115">MSRSTALRASIAALAVLPAFTACSMLPSGQKVEATPNQAPASQDSNNNNDSNKNDSNNNNSSDNESTDSNDNGNDQDSNNNSSSNSSEDSNNNNSGDDDQDSNNNSSPDSSNDSNSNGSDSDDDSNNNSSSNSGNDSDSNSNSSSNSNDSSGSSSEGQKISTPAGSGISNLELVKLQGASTAGGKFGKVVAVFKATTDKPLQTRLRIRLFDDSGKEITQNTGLTSIYTTGDHDLVTSNLISVPAGSQPKTFKAQLVDTNSVGNGLEISEVSKPQVESSSSTPVVKGTVTTNGQSLSSSVTAQAACVTPSGKVYHGTDSLNGNGGNGDQIDYEINMHDARGVDLSDATCYVSA</sequence>
<reference evidence="3 4" key="1">
    <citation type="submission" date="2017-02" db="EMBL/GenBank/DDBJ databases">
        <authorList>
            <person name="Peterson S.W."/>
        </authorList>
    </citation>
    <scope>NUCLEOTIDE SEQUENCE [LARGE SCALE GENOMIC DNA]</scope>
    <source>
        <strain evidence="3 4">LSP_Lj1</strain>
    </source>
</reference>
<dbReference type="RefSeq" id="WP_179110601.1">
    <property type="nucleotide sequence ID" value="NZ_FUKQ01000017.1"/>
</dbReference>
<proteinExistence type="predicted"/>
<dbReference type="STRING" id="1255658.FM114_04490"/>
<gene>
    <name evidence="3" type="ORF">FM114_04490</name>
</gene>
<dbReference type="AlphaFoldDB" id="A0A1R4IZF8"/>
<feature type="chain" id="PRO_5038850843" evidence="2">
    <location>
        <begin position="25"/>
        <end position="352"/>
    </location>
</feature>
<dbReference type="PROSITE" id="PS51257">
    <property type="entry name" value="PROKAR_LIPOPROTEIN"/>
    <property type="match status" value="1"/>
</dbReference>
<keyword evidence="2" id="KW-0732">Signal</keyword>
<feature type="compositionally biased region" description="Polar residues" evidence="1">
    <location>
        <begin position="156"/>
        <end position="166"/>
    </location>
</feature>
<keyword evidence="4" id="KW-1185">Reference proteome</keyword>
<feature type="signal peptide" evidence="2">
    <location>
        <begin position="1"/>
        <end position="24"/>
    </location>
</feature>
<dbReference type="Proteomes" id="UP000188342">
    <property type="component" value="Unassembled WGS sequence"/>
</dbReference>